<dbReference type="eggNOG" id="COG4552">
    <property type="taxonomic scope" value="Bacteria"/>
</dbReference>
<feature type="domain" description="N-acetyltransferase" evidence="1">
    <location>
        <begin position="1"/>
        <end position="139"/>
    </location>
</feature>
<dbReference type="AlphaFoldDB" id="F3ZRX3"/>
<keyword evidence="2" id="KW-0808">Transferase</keyword>
<name>F3ZRX3_9BACE</name>
<dbReference type="PANTHER" id="PTHR37817">
    <property type="entry name" value="N-ACETYLTRANSFERASE EIS"/>
    <property type="match status" value="1"/>
</dbReference>
<proteinExistence type="predicted"/>
<dbReference type="STRING" id="679937.Bcop_0561"/>
<dbReference type="InterPro" id="IPR051554">
    <property type="entry name" value="Acetyltransferase_Eis"/>
</dbReference>
<evidence type="ECO:0000313" key="3">
    <source>
        <dbReference type="Proteomes" id="UP000018439"/>
    </source>
</evidence>
<dbReference type="CDD" id="cd04301">
    <property type="entry name" value="NAT_SF"/>
    <property type="match status" value="1"/>
</dbReference>
<dbReference type="GO" id="GO:0034069">
    <property type="term" value="F:aminoglycoside N-acetyltransferase activity"/>
    <property type="evidence" value="ECO:0007669"/>
    <property type="project" value="TreeGrafter"/>
</dbReference>
<dbReference type="InterPro" id="IPR036527">
    <property type="entry name" value="SCP2_sterol-bd_dom_sf"/>
</dbReference>
<dbReference type="Pfam" id="PF13527">
    <property type="entry name" value="Acetyltransf_9"/>
    <property type="match status" value="1"/>
</dbReference>
<dbReference type="EMBL" id="CM001167">
    <property type="protein sequence ID" value="EGJ70779.1"/>
    <property type="molecule type" value="Genomic_DNA"/>
</dbReference>
<dbReference type="InterPro" id="IPR016181">
    <property type="entry name" value="Acyl_CoA_acyltransferase"/>
</dbReference>
<dbReference type="PANTHER" id="PTHR37817:SF1">
    <property type="entry name" value="N-ACETYLTRANSFERASE EIS"/>
    <property type="match status" value="1"/>
</dbReference>
<gene>
    <name evidence="2" type="ORF">Bcop_0561</name>
</gene>
<protein>
    <submittedName>
        <fullName evidence="2">GCN5-related N-acetyltransferase</fullName>
    </submittedName>
</protein>
<dbReference type="Proteomes" id="UP000018439">
    <property type="component" value="Chromosome"/>
</dbReference>
<evidence type="ECO:0000313" key="2">
    <source>
        <dbReference type="EMBL" id="EGJ70779.1"/>
    </source>
</evidence>
<dbReference type="HOGENOM" id="CLU_050659_2_1_10"/>
<dbReference type="SUPFAM" id="SSF55729">
    <property type="entry name" value="Acyl-CoA N-acyltransferases (Nat)"/>
    <property type="match status" value="1"/>
</dbReference>
<dbReference type="Gene3D" id="3.30.1050.10">
    <property type="entry name" value="SCP2 sterol-binding domain"/>
    <property type="match status" value="1"/>
</dbReference>
<sequence length="339" mass="39629">MKKKEKAKELWEICFNDNPLFTELYFQKRYTDENTISIMDGERMTSVLQLLSYPFKFHGQIVPSSYISGACTHPDYRKKGIMHQLLEKSCKQLQDKNIPICTLIPANDNLFIYYQKSGFETVFFNTAYNLDLPKEKKDSDIVVTFYDQFNQKSYNYFDKIMNEIPAVILHTKEDFEVILADLRLAQGQVFTAHKGRDIVGIALAYYDTEDKSIHVNEILADSRAIQHELFYTMYKYFGTKSLYVISPPLSNKKEKFGMLRIIQVKPILEIFAKALPKWKDEFFVEDPLLSKNEGFYTIKEGIVSFKKTKKQETHTVLSINELATKLFMNLEPYMSLMLD</sequence>
<dbReference type="PROSITE" id="PS51186">
    <property type="entry name" value="GNAT"/>
    <property type="match status" value="1"/>
</dbReference>
<dbReference type="InterPro" id="IPR000182">
    <property type="entry name" value="GNAT_dom"/>
</dbReference>
<reference evidence="2 3" key="1">
    <citation type="journal article" date="2011" name="Stand. Genomic Sci.">
        <title>Non-contiguous finished genome sequence of Bacteroides coprosuis type strain (PC139).</title>
        <authorList>
            <person name="Land M."/>
            <person name="Held B."/>
            <person name="Gronow S."/>
            <person name="Abt B."/>
            <person name="Lucas S."/>
            <person name="Del Rio T.G."/>
            <person name="Nolan M."/>
            <person name="Tice H."/>
            <person name="Cheng J.F."/>
            <person name="Pitluck S."/>
            <person name="Liolios K."/>
            <person name="Pagani I."/>
            <person name="Ivanova N."/>
            <person name="Mavromatis K."/>
            <person name="Mikhailova N."/>
            <person name="Pati A."/>
            <person name="Tapia R."/>
            <person name="Han C."/>
            <person name="Goodwin L."/>
            <person name="Chen A."/>
            <person name="Palaniappan K."/>
            <person name="Hauser L."/>
            <person name="Brambilla E.M."/>
            <person name="Rohde M."/>
            <person name="Goker M."/>
            <person name="Detter J.C."/>
            <person name="Woyke T."/>
            <person name="Bristow J."/>
            <person name="Eisen J.A."/>
            <person name="Markowitz V."/>
            <person name="Hugenholtz P."/>
            <person name="Kyrpides N.C."/>
            <person name="Klenk H.P."/>
            <person name="Lapidus A."/>
        </authorList>
    </citation>
    <scope>NUCLEOTIDE SEQUENCE</scope>
    <source>
        <strain evidence="2 3">DSM 18011</strain>
    </source>
</reference>
<evidence type="ECO:0000259" key="1">
    <source>
        <dbReference type="PROSITE" id="PS51186"/>
    </source>
</evidence>
<dbReference type="Gene3D" id="3.40.630.30">
    <property type="match status" value="1"/>
</dbReference>
<accession>F3ZRX3</accession>
<organism evidence="2 3">
    <name type="scientific">Bacteroides coprosuis DSM 18011</name>
    <dbReference type="NCBI Taxonomy" id="679937"/>
    <lineage>
        <taxon>Bacteria</taxon>
        <taxon>Pseudomonadati</taxon>
        <taxon>Bacteroidota</taxon>
        <taxon>Bacteroidia</taxon>
        <taxon>Bacteroidales</taxon>
        <taxon>Bacteroidaceae</taxon>
        <taxon>Bacteroides</taxon>
    </lineage>
</organism>
<dbReference type="GO" id="GO:0030649">
    <property type="term" value="P:aminoglycoside antibiotic catabolic process"/>
    <property type="evidence" value="ECO:0007669"/>
    <property type="project" value="TreeGrafter"/>
</dbReference>
<dbReference type="OrthoDB" id="9768284at2"/>
<keyword evidence="3" id="KW-1185">Reference proteome</keyword>